<organism evidence="11 12">
    <name type="scientific">Paenibacillus baimaensis</name>
    <dbReference type="NCBI Taxonomy" id="2982185"/>
    <lineage>
        <taxon>Bacteria</taxon>
        <taxon>Bacillati</taxon>
        <taxon>Bacillota</taxon>
        <taxon>Bacilli</taxon>
        <taxon>Bacillales</taxon>
        <taxon>Paenibacillaceae</taxon>
        <taxon>Paenibacillus</taxon>
    </lineage>
</organism>
<evidence type="ECO:0000256" key="4">
    <source>
        <dbReference type="ARBA" id="ARBA00022475"/>
    </source>
</evidence>
<evidence type="ECO:0000256" key="7">
    <source>
        <dbReference type="ARBA" id="ARBA00022989"/>
    </source>
</evidence>
<accession>A0ABT2UAX1</accession>
<dbReference type="InterPro" id="IPR000412">
    <property type="entry name" value="ABC_2_transport"/>
</dbReference>
<dbReference type="InterPro" id="IPR047817">
    <property type="entry name" value="ABC2_TM_bact-type"/>
</dbReference>
<keyword evidence="8 9" id="KW-0472">Membrane</keyword>
<evidence type="ECO:0000313" key="11">
    <source>
        <dbReference type="EMBL" id="MCU6791777.1"/>
    </source>
</evidence>
<evidence type="ECO:0000256" key="3">
    <source>
        <dbReference type="ARBA" id="ARBA00022448"/>
    </source>
</evidence>
<dbReference type="InterPro" id="IPR013525">
    <property type="entry name" value="ABC2_TM"/>
</dbReference>
<name>A0ABT2UAX1_9BACL</name>
<evidence type="ECO:0000256" key="5">
    <source>
        <dbReference type="ARBA" id="ARBA00022519"/>
    </source>
</evidence>
<protein>
    <recommendedName>
        <fullName evidence="9">Transport permease protein</fullName>
    </recommendedName>
</protein>
<keyword evidence="12" id="KW-1185">Reference proteome</keyword>
<dbReference type="PROSITE" id="PS51012">
    <property type="entry name" value="ABC_TM2"/>
    <property type="match status" value="1"/>
</dbReference>
<sequence>MMNYIKNFLRYKGLLREFITRDLKIKYRRSILGYLWSLLNPLLMMVVLVAVFSNIFRFDIPNFPVYLLSGQIIFSFFAEATSLSMNSILDAGSLIKKVYIPKYIFPVSRVLSSFVSLLFSLVAILIVMIVTDAPITPVVLFFPLPLLYILLFSIGMGLIMSVLAVYFRDIIHLYTVLLSAWMYLTPIFYPINAVPDYVKSVISANPMYYFVEAFRDIVVYNQLPNFQTNLVCFTFSAISILLGLFVFYKNQHKFVLYI</sequence>
<keyword evidence="4 9" id="KW-1003">Cell membrane</keyword>
<evidence type="ECO:0000256" key="8">
    <source>
        <dbReference type="ARBA" id="ARBA00023136"/>
    </source>
</evidence>
<evidence type="ECO:0000256" key="2">
    <source>
        <dbReference type="ARBA" id="ARBA00007783"/>
    </source>
</evidence>
<gene>
    <name evidence="11" type="ORF">OB236_06490</name>
</gene>
<keyword evidence="5" id="KW-0997">Cell inner membrane</keyword>
<evidence type="ECO:0000256" key="6">
    <source>
        <dbReference type="ARBA" id="ARBA00022692"/>
    </source>
</evidence>
<feature type="domain" description="ABC transmembrane type-2" evidence="10">
    <location>
        <begin position="32"/>
        <end position="250"/>
    </location>
</feature>
<feature type="transmembrane region" description="Helical" evidence="9">
    <location>
        <begin position="142"/>
        <end position="166"/>
    </location>
</feature>
<dbReference type="PANTHER" id="PTHR30413:SF8">
    <property type="entry name" value="TRANSPORT PERMEASE PROTEIN"/>
    <property type="match status" value="1"/>
</dbReference>
<evidence type="ECO:0000256" key="1">
    <source>
        <dbReference type="ARBA" id="ARBA00004429"/>
    </source>
</evidence>
<evidence type="ECO:0000313" key="12">
    <source>
        <dbReference type="Proteomes" id="UP001652445"/>
    </source>
</evidence>
<feature type="transmembrane region" description="Helical" evidence="9">
    <location>
        <begin position="173"/>
        <end position="191"/>
    </location>
</feature>
<dbReference type="PIRSF" id="PIRSF006648">
    <property type="entry name" value="DrrB"/>
    <property type="match status" value="1"/>
</dbReference>
<keyword evidence="7 9" id="KW-1133">Transmembrane helix</keyword>
<dbReference type="RefSeq" id="WP_262683223.1">
    <property type="nucleotide sequence ID" value="NZ_JAOQIO010000013.1"/>
</dbReference>
<dbReference type="PRINTS" id="PR00164">
    <property type="entry name" value="ABC2TRNSPORT"/>
</dbReference>
<reference evidence="11 12" key="1">
    <citation type="submission" date="2022-09" db="EMBL/GenBank/DDBJ databases">
        <authorList>
            <person name="Han X.L."/>
            <person name="Wang Q."/>
            <person name="Lu T."/>
        </authorList>
    </citation>
    <scope>NUCLEOTIDE SEQUENCE [LARGE SCALE GENOMIC DNA]</scope>
    <source>
        <strain evidence="11 12">WQ 127069</strain>
    </source>
</reference>
<evidence type="ECO:0000256" key="9">
    <source>
        <dbReference type="RuleBase" id="RU361157"/>
    </source>
</evidence>
<keyword evidence="3 9" id="KW-0813">Transport</keyword>
<keyword evidence="6 9" id="KW-0812">Transmembrane</keyword>
<dbReference type="PANTHER" id="PTHR30413">
    <property type="entry name" value="INNER MEMBRANE TRANSPORT PERMEASE"/>
    <property type="match status" value="1"/>
</dbReference>
<feature type="transmembrane region" description="Helical" evidence="9">
    <location>
        <begin position="110"/>
        <end position="130"/>
    </location>
</feature>
<evidence type="ECO:0000259" key="10">
    <source>
        <dbReference type="PROSITE" id="PS51012"/>
    </source>
</evidence>
<comment type="subcellular location">
    <subcellularLocation>
        <location evidence="1">Cell inner membrane</location>
        <topology evidence="1">Multi-pass membrane protein</topology>
    </subcellularLocation>
    <subcellularLocation>
        <location evidence="9">Cell membrane</location>
        <topology evidence="9">Multi-pass membrane protein</topology>
    </subcellularLocation>
</comment>
<feature type="transmembrane region" description="Helical" evidence="9">
    <location>
        <begin position="31"/>
        <end position="53"/>
    </location>
</feature>
<dbReference type="EMBL" id="JAOQIO010000013">
    <property type="protein sequence ID" value="MCU6791777.1"/>
    <property type="molecule type" value="Genomic_DNA"/>
</dbReference>
<feature type="transmembrane region" description="Helical" evidence="9">
    <location>
        <begin position="65"/>
        <end position="89"/>
    </location>
</feature>
<comment type="similarity">
    <text evidence="2 9">Belongs to the ABC-2 integral membrane protein family.</text>
</comment>
<feature type="transmembrane region" description="Helical" evidence="9">
    <location>
        <begin position="226"/>
        <end position="248"/>
    </location>
</feature>
<dbReference type="Pfam" id="PF01061">
    <property type="entry name" value="ABC2_membrane"/>
    <property type="match status" value="1"/>
</dbReference>
<dbReference type="Proteomes" id="UP001652445">
    <property type="component" value="Unassembled WGS sequence"/>
</dbReference>
<comment type="caution">
    <text evidence="11">The sequence shown here is derived from an EMBL/GenBank/DDBJ whole genome shotgun (WGS) entry which is preliminary data.</text>
</comment>
<proteinExistence type="inferred from homology"/>